<dbReference type="InterPro" id="IPR021454">
    <property type="entry name" value="DUF3105"/>
</dbReference>
<dbReference type="OrthoDB" id="5960270at2759"/>
<dbReference type="Pfam" id="PF11303">
    <property type="entry name" value="DUF3105"/>
    <property type="match status" value="1"/>
</dbReference>
<dbReference type="GO" id="GO:0005737">
    <property type="term" value="C:cytoplasm"/>
    <property type="evidence" value="ECO:0007669"/>
    <property type="project" value="TreeGrafter"/>
</dbReference>
<dbReference type="EMBL" id="CAJNOC010002500">
    <property type="protein sequence ID" value="CAF0937039.1"/>
    <property type="molecule type" value="Genomic_DNA"/>
</dbReference>
<evidence type="ECO:0000256" key="1">
    <source>
        <dbReference type="SAM" id="SignalP"/>
    </source>
</evidence>
<name>A0A814C1L8_9BILA</name>
<evidence type="ECO:0000313" key="3">
    <source>
        <dbReference type="Proteomes" id="UP000663879"/>
    </source>
</evidence>
<evidence type="ECO:0000313" key="2">
    <source>
        <dbReference type="EMBL" id="CAF0937039.1"/>
    </source>
</evidence>
<gene>
    <name evidence="2" type="ORF">OXX778_LOCUS13219</name>
</gene>
<feature type="chain" id="PRO_5032455420" description="DUF3105 domain-containing protein" evidence="1">
    <location>
        <begin position="19"/>
        <end position="194"/>
    </location>
</feature>
<comment type="caution">
    <text evidence="2">The sequence shown here is derived from an EMBL/GenBank/DDBJ whole genome shotgun (WGS) entry which is preliminary data.</text>
</comment>
<evidence type="ECO:0008006" key="4">
    <source>
        <dbReference type="Google" id="ProtNLM"/>
    </source>
</evidence>
<feature type="signal peptide" evidence="1">
    <location>
        <begin position="1"/>
        <end position="18"/>
    </location>
</feature>
<protein>
    <recommendedName>
        <fullName evidence="4">DUF3105 domain-containing protein</fullName>
    </recommendedName>
</protein>
<keyword evidence="3" id="KW-1185">Reference proteome</keyword>
<reference evidence="2" key="1">
    <citation type="submission" date="2021-02" db="EMBL/GenBank/DDBJ databases">
        <authorList>
            <person name="Nowell W R."/>
        </authorList>
    </citation>
    <scope>NUCLEOTIDE SEQUENCE</scope>
    <source>
        <strain evidence="2">Ploen Becks lab</strain>
    </source>
</reference>
<proteinExistence type="predicted"/>
<dbReference type="Proteomes" id="UP000663879">
    <property type="component" value="Unassembled WGS sequence"/>
</dbReference>
<keyword evidence="1" id="KW-0732">Signal</keyword>
<organism evidence="2 3">
    <name type="scientific">Brachionus calyciflorus</name>
    <dbReference type="NCBI Taxonomy" id="104777"/>
    <lineage>
        <taxon>Eukaryota</taxon>
        <taxon>Metazoa</taxon>
        <taxon>Spiralia</taxon>
        <taxon>Gnathifera</taxon>
        <taxon>Rotifera</taxon>
        <taxon>Eurotatoria</taxon>
        <taxon>Monogononta</taxon>
        <taxon>Pseudotrocha</taxon>
        <taxon>Ploima</taxon>
        <taxon>Brachionidae</taxon>
        <taxon>Brachionus</taxon>
    </lineage>
</organism>
<sequence>MNFFILFLLLFSHSLCKSIRHSEIDSCDDTVNGIGIEWDGEDDKINSKFYKCYLKLPKTKLNYVNESCFSIDVPYHYCVSKKIIYSSSVPTSGSHRPNWPVYGEYLYCPPQRWLHALEHGAVVFLYDPCADEYEIEIFRSIAQKCLRRFILTPHSSLENDSLFTIVTYGCKLELTNLIGNEKIVTDYIKVSLQN</sequence>
<accession>A0A814C1L8</accession>
<dbReference type="PANTHER" id="PTHR34179">
    <property type="entry name" value="TUMOR PROTEIN P53-INDUCIBLE PROTEIN 13"/>
    <property type="match status" value="1"/>
</dbReference>
<dbReference type="PANTHER" id="PTHR34179:SF1">
    <property type="entry name" value="TUMOR PROTEIN P53-INDUCIBLE PROTEIN 13"/>
    <property type="match status" value="1"/>
</dbReference>
<dbReference type="AlphaFoldDB" id="A0A814C1L8"/>